<name>A0A0H2RWV9_9AGAM</name>
<evidence type="ECO:0000313" key="2">
    <source>
        <dbReference type="Proteomes" id="UP000053477"/>
    </source>
</evidence>
<evidence type="ECO:0000313" key="1">
    <source>
        <dbReference type="EMBL" id="KLO09306.1"/>
    </source>
</evidence>
<organism evidence="1 2">
    <name type="scientific">Schizopora paradoxa</name>
    <dbReference type="NCBI Taxonomy" id="27342"/>
    <lineage>
        <taxon>Eukaryota</taxon>
        <taxon>Fungi</taxon>
        <taxon>Dikarya</taxon>
        <taxon>Basidiomycota</taxon>
        <taxon>Agaricomycotina</taxon>
        <taxon>Agaricomycetes</taxon>
        <taxon>Hymenochaetales</taxon>
        <taxon>Schizoporaceae</taxon>
        <taxon>Schizopora</taxon>
    </lineage>
</organism>
<protein>
    <submittedName>
        <fullName evidence="1">Uncharacterized protein</fullName>
    </submittedName>
</protein>
<dbReference type="EMBL" id="KQ086060">
    <property type="protein sequence ID" value="KLO09306.1"/>
    <property type="molecule type" value="Genomic_DNA"/>
</dbReference>
<dbReference type="InParanoid" id="A0A0H2RWV9"/>
<keyword evidence="2" id="KW-1185">Reference proteome</keyword>
<reference evidence="1 2" key="1">
    <citation type="submission" date="2015-04" db="EMBL/GenBank/DDBJ databases">
        <title>Complete genome sequence of Schizopora paradoxa KUC8140, a cosmopolitan wood degrader in East Asia.</title>
        <authorList>
            <consortium name="DOE Joint Genome Institute"/>
            <person name="Min B."/>
            <person name="Park H."/>
            <person name="Jang Y."/>
            <person name="Kim J.-J."/>
            <person name="Kim K.H."/>
            <person name="Pangilinan J."/>
            <person name="Lipzen A."/>
            <person name="Riley R."/>
            <person name="Grigoriev I.V."/>
            <person name="Spatafora J.W."/>
            <person name="Choi I.-G."/>
        </authorList>
    </citation>
    <scope>NUCLEOTIDE SEQUENCE [LARGE SCALE GENOMIC DNA]</scope>
    <source>
        <strain evidence="1 2">KUC8140</strain>
    </source>
</reference>
<gene>
    <name evidence="1" type="ORF">SCHPADRAFT_907881</name>
</gene>
<sequence length="53" mass="6312">MTGDREIPQLREERFEELMVRTNGAFIESEPMLSESYASRRDLSPVRPQRRMI</sequence>
<proteinExistence type="predicted"/>
<accession>A0A0H2RWV9</accession>
<dbReference type="Proteomes" id="UP000053477">
    <property type="component" value="Unassembled WGS sequence"/>
</dbReference>
<dbReference type="AlphaFoldDB" id="A0A0H2RWV9"/>